<evidence type="ECO:0000313" key="3">
    <source>
        <dbReference type="Proteomes" id="UP000721045"/>
    </source>
</evidence>
<reference evidence="2" key="1">
    <citation type="submission" date="2020-04" db="EMBL/GenBank/DDBJ databases">
        <title>Deep metagenomics examines the oral microbiome during advanced dental caries in children, revealing novel taxa and co-occurrences with host molecules.</title>
        <authorList>
            <person name="Baker J.L."/>
            <person name="Morton J.T."/>
            <person name="Dinis M."/>
            <person name="Alvarez R."/>
            <person name="Tran N.C."/>
            <person name="Knight R."/>
            <person name="Edlund A."/>
        </authorList>
    </citation>
    <scope>NUCLEOTIDE SEQUENCE</scope>
    <source>
        <strain evidence="2">JCVI_23_bin.22</strain>
    </source>
</reference>
<dbReference type="GO" id="GO:0016887">
    <property type="term" value="F:ATP hydrolysis activity"/>
    <property type="evidence" value="ECO:0007669"/>
    <property type="project" value="InterPro"/>
</dbReference>
<comment type="caution">
    <text evidence="2">The sequence shown here is derived from an EMBL/GenBank/DDBJ whole genome shotgun (WGS) entry which is preliminary data.</text>
</comment>
<dbReference type="InterPro" id="IPR039421">
    <property type="entry name" value="Type_1_exporter"/>
</dbReference>
<dbReference type="GO" id="GO:0042626">
    <property type="term" value="F:ATPase-coupled transmembrane transporter activity"/>
    <property type="evidence" value="ECO:0007669"/>
    <property type="project" value="TreeGrafter"/>
</dbReference>
<feature type="non-terminal residue" evidence="2">
    <location>
        <position position="84"/>
    </location>
</feature>
<dbReference type="Gene3D" id="3.40.50.300">
    <property type="entry name" value="P-loop containing nucleotide triphosphate hydrolases"/>
    <property type="match status" value="1"/>
</dbReference>
<evidence type="ECO:0000259" key="1">
    <source>
        <dbReference type="Pfam" id="PF00005"/>
    </source>
</evidence>
<dbReference type="PANTHER" id="PTHR24221:SF654">
    <property type="entry name" value="ATP-BINDING CASSETTE SUB-FAMILY B MEMBER 6"/>
    <property type="match status" value="1"/>
</dbReference>
<sequence length="84" mass="9612">MKQIIELKNVSFRYDKTVEEYQIDTVSFHVKQGEWLSIVGHNGSGKSTVVRLIDGLLEAESGEIYIDGKKLTRETIWEIRSKIG</sequence>
<protein>
    <submittedName>
        <fullName evidence="2">ATP-binding cassette domain-containing protein</fullName>
    </submittedName>
</protein>
<dbReference type="SUPFAM" id="SSF52540">
    <property type="entry name" value="P-loop containing nucleoside triphosphate hydrolases"/>
    <property type="match status" value="1"/>
</dbReference>
<accession>A0A930WFR5</accession>
<dbReference type="EMBL" id="JABZYP010000096">
    <property type="protein sequence ID" value="MBF1714019.1"/>
    <property type="molecule type" value="Genomic_DNA"/>
</dbReference>
<dbReference type="GO" id="GO:0005524">
    <property type="term" value="F:ATP binding"/>
    <property type="evidence" value="ECO:0007669"/>
    <property type="project" value="UniProtKB-KW"/>
</dbReference>
<dbReference type="AlphaFoldDB" id="A0A930WFR5"/>
<dbReference type="PANTHER" id="PTHR24221">
    <property type="entry name" value="ATP-BINDING CASSETTE SUB-FAMILY B"/>
    <property type="match status" value="1"/>
</dbReference>
<keyword evidence="2" id="KW-0547">Nucleotide-binding</keyword>
<dbReference type="Proteomes" id="UP000721045">
    <property type="component" value="Unassembled WGS sequence"/>
</dbReference>
<dbReference type="Pfam" id="PF00005">
    <property type="entry name" value="ABC_tran"/>
    <property type="match status" value="1"/>
</dbReference>
<organism evidence="2 3">
    <name type="scientific">Streptococcus intermedius</name>
    <dbReference type="NCBI Taxonomy" id="1338"/>
    <lineage>
        <taxon>Bacteria</taxon>
        <taxon>Bacillati</taxon>
        <taxon>Bacillota</taxon>
        <taxon>Bacilli</taxon>
        <taxon>Lactobacillales</taxon>
        <taxon>Streptococcaceae</taxon>
        <taxon>Streptococcus</taxon>
        <taxon>Streptococcus anginosus group</taxon>
    </lineage>
</organism>
<gene>
    <name evidence="2" type="ORF">HXO88_09940</name>
</gene>
<dbReference type="InterPro" id="IPR027417">
    <property type="entry name" value="P-loop_NTPase"/>
</dbReference>
<dbReference type="InterPro" id="IPR003439">
    <property type="entry name" value="ABC_transporter-like_ATP-bd"/>
</dbReference>
<evidence type="ECO:0000313" key="2">
    <source>
        <dbReference type="EMBL" id="MBF1714019.1"/>
    </source>
</evidence>
<proteinExistence type="predicted"/>
<keyword evidence="2" id="KW-0067">ATP-binding</keyword>
<name>A0A930WFR5_STRIT</name>
<feature type="domain" description="ABC transporter" evidence="1">
    <location>
        <begin position="24"/>
        <end position="84"/>
    </location>
</feature>